<dbReference type="SUPFAM" id="SSF48403">
    <property type="entry name" value="Ankyrin repeat"/>
    <property type="match status" value="1"/>
</dbReference>
<evidence type="ECO:0000256" key="2">
    <source>
        <dbReference type="ARBA" id="ARBA00023043"/>
    </source>
</evidence>
<accession>A0ABR4FLJ3</accession>
<dbReference type="PROSITE" id="PS50088">
    <property type="entry name" value="ANK_REPEAT"/>
    <property type="match status" value="1"/>
</dbReference>
<gene>
    <name evidence="4" type="ORF">BJX66DRAFT_344331</name>
</gene>
<keyword evidence="2 3" id="KW-0040">ANK repeat</keyword>
<evidence type="ECO:0000256" key="3">
    <source>
        <dbReference type="PROSITE-ProRule" id="PRU00023"/>
    </source>
</evidence>
<keyword evidence="1" id="KW-0677">Repeat</keyword>
<dbReference type="Pfam" id="PF12796">
    <property type="entry name" value="Ank_2"/>
    <property type="match status" value="1"/>
</dbReference>
<dbReference type="InterPro" id="IPR002110">
    <property type="entry name" value="Ankyrin_rpt"/>
</dbReference>
<protein>
    <submittedName>
        <fullName evidence="4">Ankyrin repeat-containing domain protein</fullName>
    </submittedName>
</protein>
<keyword evidence="5" id="KW-1185">Reference proteome</keyword>
<dbReference type="Proteomes" id="UP001610563">
    <property type="component" value="Unassembled WGS sequence"/>
</dbReference>
<dbReference type="InterPro" id="IPR036770">
    <property type="entry name" value="Ankyrin_rpt-contain_sf"/>
</dbReference>
<dbReference type="EMBL" id="JBFTWV010000193">
    <property type="protein sequence ID" value="KAL2784133.1"/>
    <property type="molecule type" value="Genomic_DNA"/>
</dbReference>
<dbReference type="PROSITE" id="PS50297">
    <property type="entry name" value="ANK_REP_REGION"/>
    <property type="match status" value="1"/>
</dbReference>
<evidence type="ECO:0000313" key="5">
    <source>
        <dbReference type="Proteomes" id="UP001610563"/>
    </source>
</evidence>
<dbReference type="SMART" id="SM00248">
    <property type="entry name" value="ANK"/>
    <property type="match status" value="2"/>
</dbReference>
<proteinExistence type="predicted"/>
<organism evidence="4 5">
    <name type="scientific">Aspergillus keveii</name>
    <dbReference type="NCBI Taxonomy" id="714993"/>
    <lineage>
        <taxon>Eukaryota</taxon>
        <taxon>Fungi</taxon>
        <taxon>Dikarya</taxon>
        <taxon>Ascomycota</taxon>
        <taxon>Pezizomycotina</taxon>
        <taxon>Eurotiomycetes</taxon>
        <taxon>Eurotiomycetidae</taxon>
        <taxon>Eurotiales</taxon>
        <taxon>Aspergillaceae</taxon>
        <taxon>Aspergillus</taxon>
        <taxon>Aspergillus subgen. Nidulantes</taxon>
    </lineage>
</organism>
<evidence type="ECO:0000256" key="1">
    <source>
        <dbReference type="ARBA" id="ARBA00022737"/>
    </source>
</evidence>
<name>A0ABR4FLJ3_9EURO</name>
<evidence type="ECO:0000313" key="4">
    <source>
        <dbReference type="EMBL" id="KAL2784133.1"/>
    </source>
</evidence>
<comment type="caution">
    <text evidence="4">The sequence shown here is derived from an EMBL/GenBank/DDBJ whole genome shotgun (WGS) entry which is preliminary data.</text>
</comment>
<reference evidence="4 5" key="1">
    <citation type="submission" date="2024-07" db="EMBL/GenBank/DDBJ databases">
        <title>Section-level genome sequencing and comparative genomics of Aspergillus sections Usti and Cavernicolus.</title>
        <authorList>
            <consortium name="Lawrence Berkeley National Laboratory"/>
            <person name="Nybo J.L."/>
            <person name="Vesth T.C."/>
            <person name="Theobald S."/>
            <person name="Frisvad J.C."/>
            <person name="Larsen T.O."/>
            <person name="Kjaerboelling I."/>
            <person name="Rothschild-Mancinelli K."/>
            <person name="Lyhne E.K."/>
            <person name="Kogle M.E."/>
            <person name="Barry K."/>
            <person name="Clum A."/>
            <person name="Na H."/>
            <person name="Ledsgaard L."/>
            <person name="Lin J."/>
            <person name="Lipzen A."/>
            <person name="Kuo A."/>
            <person name="Riley R."/>
            <person name="Mondo S."/>
            <person name="Labutti K."/>
            <person name="Haridas S."/>
            <person name="Pangalinan J."/>
            <person name="Salamov A.A."/>
            <person name="Simmons B.A."/>
            <person name="Magnuson J.K."/>
            <person name="Chen J."/>
            <person name="Drula E."/>
            <person name="Henrissat B."/>
            <person name="Wiebenga A."/>
            <person name="Lubbers R.J."/>
            <person name="Gomes A.C."/>
            <person name="Makela M.R."/>
            <person name="Stajich J."/>
            <person name="Grigoriev I.V."/>
            <person name="Mortensen U.H."/>
            <person name="De Vries R.P."/>
            <person name="Baker S.E."/>
            <person name="Andersen M.R."/>
        </authorList>
    </citation>
    <scope>NUCLEOTIDE SEQUENCE [LARGE SCALE GENOMIC DNA]</scope>
    <source>
        <strain evidence="4 5">CBS 209.92</strain>
    </source>
</reference>
<feature type="repeat" description="ANK" evidence="3">
    <location>
        <begin position="118"/>
        <end position="150"/>
    </location>
</feature>
<dbReference type="PANTHER" id="PTHR24198:SF165">
    <property type="entry name" value="ANKYRIN REPEAT-CONTAINING PROTEIN-RELATED"/>
    <property type="match status" value="1"/>
</dbReference>
<dbReference type="Gene3D" id="1.25.40.20">
    <property type="entry name" value="Ankyrin repeat-containing domain"/>
    <property type="match status" value="1"/>
</dbReference>
<dbReference type="PANTHER" id="PTHR24198">
    <property type="entry name" value="ANKYRIN REPEAT AND PROTEIN KINASE DOMAIN-CONTAINING PROTEIN"/>
    <property type="match status" value="1"/>
</dbReference>
<sequence>MHYYRCLKTWTRLSERPHLFHINFQWGWRGEEEPLFSKRQPSPAEVPSLNVEPGKVLFNAVGARNLELVKLLRHGANPDITRDIGSYNVTLWAAELGLSDIVEALLDGGADPNFADANGLTPLSLAAEKGHIQAVEVLLGHSASVEIRDSVWYWKPLDWAVYAEKTDVMDILQALTQADYF</sequence>